<gene>
    <name evidence="1" type="ORF">AWR27_07090</name>
</gene>
<dbReference type="EMBL" id="CP014263">
    <property type="protein sequence ID" value="AQG79106.1"/>
    <property type="molecule type" value="Genomic_DNA"/>
</dbReference>
<reference evidence="1 2" key="1">
    <citation type="submission" date="2016-01" db="EMBL/GenBank/DDBJ databases">
        <authorList>
            <person name="Oliw E.H."/>
        </authorList>
    </citation>
    <scope>NUCLEOTIDE SEQUENCE [LARGE SCALE GENOMIC DNA]</scope>
    <source>
        <strain evidence="1 2">DY10</strain>
    </source>
</reference>
<name>A0A1P9WUN3_9BACT</name>
<evidence type="ECO:0000313" key="1">
    <source>
        <dbReference type="EMBL" id="AQG79106.1"/>
    </source>
</evidence>
<dbReference type="AlphaFoldDB" id="A0A1P9WUN3"/>
<dbReference type="Proteomes" id="UP000187941">
    <property type="component" value="Chromosome"/>
</dbReference>
<accession>A0A1P9WUN3</accession>
<sequence>MQHVDSEQIFTTMQVLKFRHIENQLSHAVAGSWLFLRDSFNRFIAENAQAFEALSRQSTPHGGNVFRG</sequence>
<evidence type="ECO:0000313" key="2">
    <source>
        <dbReference type="Proteomes" id="UP000187941"/>
    </source>
</evidence>
<dbReference type="KEGG" id="smon:AWR27_07090"/>
<proteinExistence type="predicted"/>
<organism evidence="1 2">
    <name type="scientific">Spirosoma montaniterrae</name>
    <dbReference type="NCBI Taxonomy" id="1178516"/>
    <lineage>
        <taxon>Bacteria</taxon>
        <taxon>Pseudomonadati</taxon>
        <taxon>Bacteroidota</taxon>
        <taxon>Cytophagia</taxon>
        <taxon>Cytophagales</taxon>
        <taxon>Cytophagaceae</taxon>
        <taxon>Spirosoma</taxon>
    </lineage>
</organism>
<protein>
    <submittedName>
        <fullName evidence="1">Uncharacterized protein</fullName>
    </submittedName>
</protein>
<keyword evidence="2" id="KW-1185">Reference proteome</keyword>